<dbReference type="InParanoid" id="M1DU03"/>
<proteinExistence type="predicted"/>
<organism evidence="2 3">
    <name type="scientific">Solanum tuberosum</name>
    <name type="common">Potato</name>
    <dbReference type="NCBI Taxonomy" id="4113"/>
    <lineage>
        <taxon>Eukaryota</taxon>
        <taxon>Viridiplantae</taxon>
        <taxon>Streptophyta</taxon>
        <taxon>Embryophyta</taxon>
        <taxon>Tracheophyta</taxon>
        <taxon>Spermatophyta</taxon>
        <taxon>Magnoliopsida</taxon>
        <taxon>eudicotyledons</taxon>
        <taxon>Gunneridae</taxon>
        <taxon>Pentapetalae</taxon>
        <taxon>asterids</taxon>
        <taxon>lamiids</taxon>
        <taxon>Solanales</taxon>
        <taxon>Solanaceae</taxon>
        <taxon>Solanoideae</taxon>
        <taxon>Solaneae</taxon>
        <taxon>Solanum</taxon>
    </lineage>
</organism>
<dbReference type="AlphaFoldDB" id="M1DU03"/>
<reference evidence="3" key="1">
    <citation type="journal article" date="2011" name="Nature">
        <title>Genome sequence and analysis of the tuber crop potato.</title>
        <authorList>
            <consortium name="The Potato Genome Sequencing Consortium"/>
        </authorList>
    </citation>
    <scope>NUCLEOTIDE SEQUENCE [LARGE SCALE GENOMIC DNA]</scope>
    <source>
        <strain evidence="3">cv. DM1-3 516 R44</strain>
    </source>
</reference>
<sequence>MGRPKVAERDVPPRHIRARDFKRDEKIAKLAKERRESKKASSSRRVPIDPTIPSWKRGVYTAVNSFLASHVVDRMGVANITTEAKENEHNENQNDNPGTIVKFHANASRNSSPTDGASM</sequence>
<dbReference type="Gramene" id="PGSC0003DMT400094372">
    <property type="protein sequence ID" value="PGSC0003DMT400094372"/>
    <property type="gene ID" value="PGSC0003DMG400043943"/>
</dbReference>
<protein>
    <submittedName>
        <fullName evidence="2">Uncharacterized protein</fullName>
    </submittedName>
</protein>
<dbReference type="HOGENOM" id="CLU_029307_7_3_1"/>
<keyword evidence="3" id="KW-1185">Reference proteome</keyword>
<dbReference type="Proteomes" id="UP000011115">
    <property type="component" value="Unassembled WGS sequence"/>
</dbReference>
<name>M1DU03_SOLTU</name>
<feature type="region of interest" description="Disordered" evidence="1">
    <location>
        <begin position="1"/>
        <end position="53"/>
    </location>
</feature>
<dbReference type="EnsemblPlants" id="PGSC0003DMT400094372">
    <property type="protein sequence ID" value="PGSC0003DMT400094372"/>
    <property type="gene ID" value="PGSC0003DMG400043943"/>
</dbReference>
<dbReference type="PaxDb" id="4113-PGSC0003DMT400094372"/>
<reference evidence="2" key="2">
    <citation type="submission" date="2015-06" db="UniProtKB">
        <authorList>
            <consortium name="EnsemblPlants"/>
        </authorList>
    </citation>
    <scope>IDENTIFICATION</scope>
    <source>
        <strain evidence="2">DM1-3 516 R44</strain>
    </source>
</reference>
<evidence type="ECO:0000313" key="3">
    <source>
        <dbReference type="Proteomes" id="UP000011115"/>
    </source>
</evidence>
<evidence type="ECO:0000256" key="1">
    <source>
        <dbReference type="SAM" id="MobiDB-lite"/>
    </source>
</evidence>
<evidence type="ECO:0000313" key="2">
    <source>
        <dbReference type="EnsemblPlants" id="PGSC0003DMT400094372"/>
    </source>
</evidence>
<feature type="compositionally biased region" description="Basic and acidic residues" evidence="1">
    <location>
        <begin position="1"/>
        <end position="39"/>
    </location>
</feature>
<feature type="compositionally biased region" description="Polar residues" evidence="1">
    <location>
        <begin position="107"/>
        <end position="119"/>
    </location>
</feature>
<accession>M1DU03</accession>
<feature type="compositionally biased region" description="Basic and acidic residues" evidence="1">
    <location>
        <begin position="83"/>
        <end position="92"/>
    </location>
</feature>
<feature type="region of interest" description="Disordered" evidence="1">
    <location>
        <begin position="83"/>
        <end position="119"/>
    </location>
</feature>